<feature type="domain" description="Tr-type G" evidence="8">
    <location>
        <begin position="8"/>
        <end position="297"/>
    </location>
</feature>
<dbReference type="InterPro" id="IPR014721">
    <property type="entry name" value="Ribsml_uS5_D2-typ_fold_subgr"/>
</dbReference>
<dbReference type="NCBIfam" id="TIGR00231">
    <property type="entry name" value="small_GTP"/>
    <property type="match status" value="1"/>
</dbReference>
<dbReference type="Pfam" id="PF22042">
    <property type="entry name" value="EF-G_D2"/>
    <property type="match status" value="1"/>
</dbReference>
<dbReference type="EMBL" id="MKIR01000024">
    <property type="protein sequence ID" value="OFI48579.1"/>
    <property type="molecule type" value="Genomic_DNA"/>
</dbReference>
<dbReference type="GO" id="GO:0005525">
    <property type="term" value="F:GTP binding"/>
    <property type="evidence" value="ECO:0007669"/>
    <property type="project" value="UniProtKB-UniRule"/>
</dbReference>
<keyword evidence="10" id="KW-1185">Reference proteome</keyword>
<comment type="caution">
    <text evidence="9">The sequence shown here is derived from an EMBL/GenBank/DDBJ whole genome shotgun (WGS) entry which is preliminary data.</text>
</comment>
<dbReference type="PANTHER" id="PTHR43261:SF1">
    <property type="entry name" value="RIBOSOME-RELEASING FACTOR 2, MITOCHONDRIAL"/>
    <property type="match status" value="1"/>
</dbReference>
<feature type="binding site" evidence="7">
    <location>
        <begin position="135"/>
        <end position="138"/>
    </location>
    <ligand>
        <name>GTP</name>
        <dbReference type="ChEBI" id="CHEBI:37565"/>
    </ligand>
</feature>
<dbReference type="InterPro" id="IPR020568">
    <property type="entry name" value="Ribosomal_Su5_D2-typ_SF"/>
</dbReference>
<dbReference type="GO" id="GO:0003746">
    <property type="term" value="F:translation elongation factor activity"/>
    <property type="evidence" value="ECO:0007669"/>
    <property type="project" value="UniProtKB-UniRule"/>
</dbReference>
<dbReference type="RefSeq" id="WP_070788611.1">
    <property type="nucleotide sequence ID" value="NZ_MKIR01000024.1"/>
</dbReference>
<keyword evidence="4 7" id="KW-0251">Elongation factor</keyword>
<dbReference type="STRING" id="1859473.BG261_06690"/>
<dbReference type="Pfam" id="PF00679">
    <property type="entry name" value="EFG_C"/>
    <property type="match status" value="1"/>
</dbReference>
<dbReference type="SUPFAM" id="SSF54980">
    <property type="entry name" value="EF-G C-terminal domain-like"/>
    <property type="match status" value="2"/>
</dbReference>
<dbReference type="CDD" id="cd03713">
    <property type="entry name" value="EFG_mtEFG_C"/>
    <property type="match status" value="1"/>
</dbReference>
<dbReference type="CDD" id="cd04088">
    <property type="entry name" value="EFG_mtEFG_II"/>
    <property type="match status" value="1"/>
</dbReference>
<dbReference type="InterPro" id="IPR027417">
    <property type="entry name" value="P-loop_NTPase"/>
</dbReference>
<dbReference type="GO" id="GO:0003924">
    <property type="term" value="F:GTPase activity"/>
    <property type="evidence" value="ECO:0007669"/>
    <property type="project" value="InterPro"/>
</dbReference>
<proteinExistence type="inferred from homology"/>
<dbReference type="Gene3D" id="3.30.230.10">
    <property type="match status" value="1"/>
</dbReference>
<evidence type="ECO:0000256" key="6">
    <source>
        <dbReference type="ARBA" id="ARBA00023134"/>
    </source>
</evidence>
<dbReference type="GO" id="GO:0005737">
    <property type="term" value="C:cytoplasm"/>
    <property type="evidence" value="ECO:0007669"/>
    <property type="project" value="UniProtKB-SubCell"/>
</dbReference>
<dbReference type="PRINTS" id="PR00315">
    <property type="entry name" value="ELONGATNFCT"/>
</dbReference>
<dbReference type="FunFam" id="2.40.30.10:FF:000006">
    <property type="entry name" value="Elongation factor G"/>
    <property type="match status" value="1"/>
</dbReference>
<keyword evidence="3 7" id="KW-0547">Nucleotide-binding</keyword>
<dbReference type="NCBIfam" id="TIGR00484">
    <property type="entry name" value="EF-G"/>
    <property type="match status" value="1"/>
</dbReference>
<dbReference type="InterPro" id="IPR031157">
    <property type="entry name" value="G_TR_CS"/>
</dbReference>
<sequence>MAREFSLENTRNIGIMAHVDAGKTTTTERVLYYTGKIHKIGETHEGASQMDWMEQEQERGITITSAATTAEWKGNRVNIIDTPGHVDFTIEVQRSLRVLDGAVTVLDAQSGVEPQTETVWRQATEYKVPRIVFANKMDKIGADFYYSLSTLHDRLNANAHPIQIPIGAEDDFIGIIDLVTMTSEIYTNDLGTDIKETVVGSDEFKEELKSLNFDPEEYEALANEWREKLVEAVAETDEELMMKYLEGEEITEAELKDGIRNATIKVEFYPMLAGSAFKNKGVQMMLDAVIDYLPSPLDIPAIKGINPDTDEEETRPASDEEPFAALAFKIMTDPFVGRLTFFRVYSGILESGSYTLNTSKGKRERIGRILQMHANTRKEIDVVYSGDIAAAVGLKDTTTGDTLADEKHKVILESIEIPEPVIQLSVEPKSKADQDKMGVALQKLAEEDPTFRVETNVETGETVISGMGELHLDVLVDRMRREFKVEANVGAPQVSYRETFRAPTQAEGKFVRQSGGKGQYGHVWIEFTPNEEGKGFEFENAIVGGVVPREYIPAVEKGLEESMQNGVLAGYPIVDVKAKLYDGSYHDVDSNETAFRVAASYALKAAAKKANPTILEPMMKVTITVPEDNLGDIMGHVTARRGRVDGMEAHGNSQIVNAFVPLAEMFGYATTLRSATQGRGTFMMVFDHYEDVPKSVQEEIIKKNGGNA</sequence>
<dbReference type="Gene3D" id="3.40.50.300">
    <property type="entry name" value="P-loop containing nucleotide triphosphate hydrolases"/>
    <property type="match status" value="1"/>
</dbReference>
<comment type="function">
    <text evidence="7">Catalyzes the GTP-dependent ribosomal translocation step during translation elongation. During this step, the ribosome changes from the pre-translocational (PRE) to the post-translocational (POST) state as the newly formed A-site-bound peptidyl-tRNA and P-site-bound deacylated tRNA move to the P and E sites, respectively. Catalyzes the coordinated movement of the two tRNA molecules, the mRNA and conformational changes in the ribosome.</text>
</comment>
<dbReference type="InterPro" id="IPR005225">
    <property type="entry name" value="Small_GTP-bd"/>
</dbReference>
<dbReference type="PANTHER" id="PTHR43261">
    <property type="entry name" value="TRANSLATION ELONGATION FACTOR G-RELATED"/>
    <property type="match status" value="1"/>
</dbReference>
<evidence type="ECO:0000256" key="3">
    <source>
        <dbReference type="ARBA" id="ARBA00022741"/>
    </source>
</evidence>
<dbReference type="SUPFAM" id="SSF52540">
    <property type="entry name" value="P-loop containing nucleoside triphosphate hydrolases"/>
    <property type="match status" value="1"/>
</dbReference>
<dbReference type="InterPro" id="IPR005517">
    <property type="entry name" value="Transl_elong_EFG/EF2_IV"/>
</dbReference>
<evidence type="ECO:0000256" key="2">
    <source>
        <dbReference type="ARBA" id="ARBA00017872"/>
    </source>
</evidence>
<reference evidence="10" key="1">
    <citation type="submission" date="2016-09" db="EMBL/GenBank/DDBJ databases">
        <title>Draft genome sequence of a novel species of the family Streptococcaceae isolated from flowers.</title>
        <authorList>
            <person name="Chuah L.-O."/>
            <person name="Yap K.-P."/>
            <person name="Thong K.L."/>
            <person name="Liong M.T."/>
            <person name="Ahmad R."/>
            <person name="Rusul G."/>
        </authorList>
    </citation>
    <scope>NUCLEOTIDE SEQUENCE [LARGE SCALE GENOMIC DNA]</scope>
    <source>
        <strain evidence="10">DF1</strain>
    </source>
</reference>
<comment type="subcellular location">
    <subcellularLocation>
        <location evidence="7">Cytoplasm</location>
    </subcellularLocation>
</comment>
<dbReference type="FunFam" id="3.30.230.10:FF:000003">
    <property type="entry name" value="Elongation factor G"/>
    <property type="match status" value="1"/>
</dbReference>
<dbReference type="Pfam" id="PF00009">
    <property type="entry name" value="GTP_EFTU"/>
    <property type="match status" value="1"/>
</dbReference>
<dbReference type="SUPFAM" id="SSF54211">
    <property type="entry name" value="Ribosomal protein S5 domain 2-like"/>
    <property type="match status" value="1"/>
</dbReference>
<accession>A0A1E8GK12</accession>
<dbReference type="FunFam" id="3.30.70.240:FF:000001">
    <property type="entry name" value="Elongation factor G"/>
    <property type="match status" value="1"/>
</dbReference>
<dbReference type="FunFam" id="3.40.50.300:FF:000029">
    <property type="entry name" value="Elongation factor G"/>
    <property type="match status" value="1"/>
</dbReference>
<dbReference type="PROSITE" id="PS51722">
    <property type="entry name" value="G_TR_2"/>
    <property type="match status" value="1"/>
</dbReference>
<evidence type="ECO:0000313" key="10">
    <source>
        <dbReference type="Proteomes" id="UP000178622"/>
    </source>
</evidence>
<dbReference type="InterPro" id="IPR035647">
    <property type="entry name" value="EFG_III/V"/>
</dbReference>
<dbReference type="SUPFAM" id="SSF50447">
    <property type="entry name" value="Translation proteins"/>
    <property type="match status" value="1"/>
</dbReference>
<dbReference type="CDD" id="cd16262">
    <property type="entry name" value="EFG_III"/>
    <property type="match status" value="1"/>
</dbReference>
<evidence type="ECO:0000256" key="4">
    <source>
        <dbReference type="ARBA" id="ARBA00022768"/>
    </source>
</evidence>
<dbReference type="InterPro" id="IPR041095">
    <property type="entry name" value="EFG_II"/>
</dbReference>
<dbReference type="InterPro" id="IPR053905">
    <property type="entry name" value="EF-G-like_DII"/>
</dbReference>
<dbReference type="SMART" id="SM00889">
    <property type="entry name" value="EFG_IV"/>
    <property type="match status" value="1"/>
</dbReference>
<dbReference type="Pfam" id="PF03764">
    <property type="entry name" value="EFG_IV"/>
    <property type="match status" value="1"/>
</dbReference>
<evidence type="ECO:0000259" key="8">
    <source>
        <dbReference type="PROSITE" id="PS51722"/>
    </source>
</evidence>
<dbReference type="GO" id="GO:0032790">
    <property type="term" value="P:ribosome disassembly"/>
    <property type="evidence" value="ECO:0007669"/>
    <property type="project" value="TreeGrafter"/>
</dbReference>
<evidence type="ECO:0000256" key="7">
    <source>
        <dbReference type="HAMAP-Rule" id="MF_00054"/>
    </source>
</evidence>
<organism evidence="9 10">
    <name type="scientific">Floricoccus tropicus</name>
    <dbReference type="NCBI Taxonomy" id="1859473"/>
    <lineage>
        <taxon>Bacteria</taxon>
        <taxon>Bacillati</taxon>
        <taxon>Bacillota</taxon>
        <taxon>Bacilli</taxon>
        <taxon>Lactobacillales</taxon>
        <taxon>Streptococcaceae</taxon>
        <taxon>Floricoccus</taxon>
    </lineage>
</organism>
<keyword evidence="7" id="KW-0963">Cytoplasm</keyword>
<dbReference type="SMART" id="SM00838">
    <property type="entry name" value="EFG_C"/>
    <property type="match status" value="1"/>
</dbReference>
<dbReference type="OrthoDB" id="9804431at2"/>
<dbReference type="InterPro" id="IPR000795">
    <property type="entry name" value="T_Tr_GTP-bd_dom"/>
</dbReference>
<feature type="binding site" evidence="7">
    <location>
        <begin position="81"/>
        <end position="85"/>
    </location>
    <ligand>
        <name>GTP</name>
        <dbReference type="ChEBI" id="CHEBI:37565"/>
    </ligand>
</feature>
<feature type="binding site" evidence="7">
    <location>
        <begin position="17"/>
        <end position="24"/>
    </location>
    <ligand>
        <name>GTP</name>
        <dbReference type="ChEBI" id="CHEBI:37565"/>
    </ligand>
</feature>
<dbReference type="InterPro" id="IPR000640">
    <property type="entry name" value="EFG_V-like"/>
</dbReference>
<dbReference type="HAMAP" id="MF_00054_B">
    <property type="entry name" value="EF_G_EF_2_B"/>
    <property type="match status" value="1"/>
</dbReference>
<dbReference type="Proteomes" id="UP000178622">
    <property type="component" value="Unassembled WGS sequence"/>
</dbReference>
<dbReference type="AlphaFoldDB" id="A0A1E8GK12"/>
<dbReference type="Gene3D" id="2.40.30.10">
    <property type="entry name" value="Translation factors"/>
    <property type="match status" value="1"/>
</dbReference>
<evidence type="ECO:0000313" key="9">
    <source>
        <dbReference type="EMBL" id="OFI48579.1"/>
    </source>
</evidence>
<keyword evidence="5 7" id="KW-0648">Protein biosynthesis</keyword>
<keyword evidence="6 7" id="KW-0342">GTP-binding</keyword>
<dbReference type="Gene3D" id="3.30.70.870">
    <property type="entry name" value="Elongation Factor G (Translational Gtpase), domain 3"/>
    <property type="match status" value="1"/>
</dbReference>
<dbReference type="InterPro" id="IPR009000">
    <property type="entry name" value="Transl_B-barrel_sf"/>
</dbReference>
<evidence type="ECO:0000256" key="1">
    <source>
        <dbReference type="ARBA" id="ARBA00005870"/>
    </source>
</evidence>
<evidence type="ECO:0000256" key="5">
    <source>
        <dbReference type="ARBA" id="ARBA00022917"/>
    </source>
</evidence>
<gene>
    <name evidence="7" type="primary">fusA</name>
    <name evidence="9" type="ORF">BG261_06690</name>
</gene>
<protein>
    <recommendedName>
        <fullName evidence="2 7">Elongation factor G</fullName>
        <shortName evidence="7">EF-G</shortName>
    </recommendedName>
</protein>
<dbReference type="Gene3D" id="3.30.70.240">
    <property type="match status" value="1"/>
</dbReference>
<dbReference type="InterPro" id="IPR047872">
    <property type="entry name" value="EFG_IV"/>
</dbReference>
<dbReference type="InterPro" id="IPR004540">
    <property type="entry name" value="Transl_elong_EFG/EF2"/>
</dbReference>
<dbReference type="CDD" id="cd01434">
    <property type="entry name" value="EFG_mtEFG1_IV"/>
    <property type="match status" value="1"/>
</dbReference>
<dbReference type="Pfam" id="PF14492">
    <property type="entry name" value="EFG_III"/>
    <property type="match status" value="1"/>
</dbReference>
<dbReference type="FunFam" id="3.30.70.870:FF:000001">
    <property type="entry name" value="Elongation factor G"/>
    <property type="match status" value="1"/>
</dbReference>
<comment type="similarity">
    <text evidence="1 7">Belongs to the TRAFAC class translation factor GTPase superfamily. Classic translation factor GTPase family. EF-G/EF-2 subfamily.</text>
</comment>
<dbReference type="PROSITE" id="PS00301">
    <property type="entry name" value="G_TR_1"/>
    <property type="match status" value="1"/>
</dbReference>
<dbReference type="InterPro" id="IPR009022">
    <property type="entry name" value="EFG_III"/>
</dbReference>
<name>A0A1E8GK12_9LACT</name>
<dbReference type="InterPro" id="IPR035649">
    <property type="entry name" value="EFG_V"/>
</dbReference>
<dbReference type="CDD" id="cd01886">
    <property type="entry name" value="EF-G"/>
    <property type="match status" value="1"/>
</dbReference>
<dbReference type="NCBIfam" id="NF009381">
    <property type="entry name" value="PRK12740.1-5"/>
    <property type="match status" value="1"/>
</dbReference>